<dbReference type="InterPro" id="IPR049946">
    <property type="entry name" value="RIBOSOMAL_L20_CS"/>
</dbReference>
<evidence type="ECO:0000256" key="1">
    <source>
        <dbReference type="ARBA" id="ARBA00007698"/>
    </source>
</evidence>
<dbReference type="FunFam" id="1.10.1900.20:FF:000001">
    <property type="entry name" value="50S ribosomal protein L20"/>
    <property type="match status" value="1"/>
</dbReference>
<accession>A0A0D0WR87</accession>
<evidence type="ECO:0000313" key="10">
    <source>
        <dbReference type="EMBL" id="KIR61244.1"/>
    </source>
</evidence>
<dbReference type="RefSeq" id="WP_007075852.1">
    <property type="nucleotide sequence ID" value="NZ_CBDREH010000050.1"/>
</dbReference>
<dbReference type="GO" id="GO:0019843">
    <property type="term" value="F:rRNA binding"/>
    <property type="evidence" value="ECO:0007669"/>
    <property type="project" value="UniProtKB-UniRule"/>
</dbReference>
<dbReference type="Proteomes" id="UP000032254">
    <property type="component" value="Unassembled WGS sequence"/>
</dbReference>
<reference evidence="10 12" key="1">
    <citation type="submission" date="2015-01" db="EMBL/GenBank/DDBJ databases">
        <title>Sequencing and annotation of Micromonospora carbonacea strain JXNU-1 genome.</title>
        <authorList>
            <person name="Long Z."/>
            <person name="Huang Y."/>
            <person name="Jiang Y."/>
        </authorList>
    </citation>
    <scope>NUCLEOTIDE SEQUENCE [LARGE SCALE GENOMIC DNA]</scope>
    <source>
        <strain evidence="10 12">JXNU-1</strain>
    </source>
</reference>
<keyword evidence="12" id="KW-1185">Reference proteome</keyword>
<dbReference type="GeneID" id="301313026"/>
<evidence type="ECO:0000256" key="2">
    <source>
        <dbReference type="ARBA" id="ARBA00022730"/>
    </source>
</evidence>
<protein>
    <recommendedName>
        <fullName evidence="7 8">Large ribosomal subunit protein bL20</fullName>
    </recommendedName>
</protein>
<keyword evidence="3 8" id="KW-0694">RNA-binding</keyword>
<evidence type="ECO:0000313" key="13">
    <source>
        <dbReference type="Proteomes" id="UP000199375"/>
    </source>
</evidence>
<dbReference type="NCBIfam" id="TIGR01032">
    <property type="entry name" value="rplT_bact"/>
    <property type="match status" value="1"/>
</dbReference>
<evidence type="ECO:0000313" key="11">
    <source>
        <dbReference type="EMBL" id="SCF05331.1"/>
    </source>
</evidence>
<dbReference type="PRINTS" id="PR00062">
    <property type="entry name" value="RIBOSOMALL20"/>
</dbReference>
<dbReference type="PATRIC" id="fig|47853.6.peg.5508"/>
<keyword evidence="4 8" id="KW-0689">Ribosomal protein</keyword>
<dbReference type="CDD" id="cd07026">
    <property type="entry name" value="Ribosomal_L20"/>
    <property type="match status" value="1"/>
</dbReference>
<dbReference type="GO" id="GO:1990904">
    <property type="term" value="C:ribonucleoprotein complex"/>
    <property type="evidence" value="ECO:0007669"/>
    <property type="project" value="UniProtKB-KW"/>
</dbReference>
<evidence type="ECO:0000313" key="12">
    <source>
        <dbReference type="Proteomes" id="UP000032254"/>
    </source>
</evidence>
<dbReference type="EMBL" id="FMCW01000023">
    <property type="protein sequence ID" value="SCF05331.1"/>
    <property type="molecule type" value="Genomic_DNA"/>
</dbReference>
<dbReference type="Proteomes" id="UP000199375">
    <property type="component" value="Unassembled WGS sequence"/>
</dbReference>
<dbReference type="PROSITE" id="PS00937">
    <property type="entry name" value="RIBOSOMAL_L20"/>
    <property type="match status" value="1"/>
</dbReference>
<dbReference type="OrthoDB" id="9808966at2"/>
<dbReference type="SUPFAM" id="SSF74731">
    <property type="entry name" value="Ribosomal protein L20"/>
    <property type="match status" value="1"/>
</dbReference>
<evidence type="ECO:0000256" key="6">
    <source>
        <dbReference type="ARBA" id="ARBA00024775"/>
    </source>
</evidence>
<dbReference type="Pfam" id="PF00453">
    <property type="entry name" value="Ribosomal_L20"/>
    <property type="match status" value="1"/>
</dbReference>
<accession>A0A1C4XAU8</accession>
<dbReference type="EMBL" id="JXSX01000003">
    <property type="protein sequence ID" value="KIR61244.1"/>
    <property type="molecule type" value="Genomic_DNA"/>
</dbReference>
<evidence type="ECO:0000256" key="8">
    <source>
        <dbReference type="HAMAP-Rule" id="MF_00382"/>
    </source>
</evidence>
<dbReference type="PANTHER" id="PTHR10986">
    <property type="entry name" value="39S RIBOSOMAL PROTEIN L20"/>
    <property type="match status" value="1"/>
</dbReference>
<dbReference type="GO" id="GO:0006412">
    <property type="term" value="P:translation"/>
    <property type="evidence" value="ECO:0007669"/>
    <property type="project" value="InterPro"/>
</dbReference>
<evidence type="ECO:0000256" key="4">
    <source>
        <dbReference type="ARBA" id="ARBA00022980"/>
    </source>
</evidence>
<dbReference type="GO" id="GO:0000027">
    <property type="term" value="P:ribosomal large subunit assembly"/>
    <property type="evidence" value="ECO:0007669"/>
    <property type="project" value="UniProtKB-UniRule"/>
</dbReference>
<keyword evidence="5 8" id="KW-0687">Ribonucleoprotein</keyword>
<organism evidence="10 12">
    <name type="scientific">Micromonospora haikouensis</name>
    <dbReference type="NCBI Taxonomy" id="686309"/>
    <lineage>
        <taxon>Bacteria</taxon>
        <taxon>Bacillati</taxon>
        <taxon>Actinomycetota</taxon>
        <taxon>Actinomycetes</taxon>
        <taxon>Micromonosporales</taxon>
        <taxon>Micromonosporaceae</taxon>
        <taxon>Micromonospora</taxon>
    </lineage>
</organism>
<evidence type="ECO:0000256" key="3">
    <source>
        <dbReference type="ARBA" id="ARBA00022884"/>
    </source>
</evidence>
<comment type="similarity">
    <text evidence="1 8 9">Belongs to the bacterial ribosomal protein bL20 family.</text>
</comment>
<gene>
    <name evidence="8" type="primary">rplT</name>
    <name evidence="11" type="ORF">GA0070558_12345</name>
    <name evidence="10" type="ORF">TK50_26285</name>
</gene>
<proteinExistence type="inferred from homology"/>
<comment type="function">
    <text evidence="6 8 9">Binds directly to 23S ribosomal RNA and is necessary for the in vitro assembly process of the 50S ribosomal subunit. It is not involved in the protein synthesizing functions of that subunit.</text>
</comment>
<dbReference type="AlphaFoldDB" id="A0A0D0WR87"/>
<evidence type="ECO:0000256" key="5">
    <source>
        <dbReference type="ARBA" id="ARBA00023274"/>
    </source>
</evidence>
<evidence type="ECO:0000256" key="9">
    <source>
        <dbReference type="RuleBase" id="RU000560"/>
    </source>
</evidence>
<dbReference type="Gene3D" id="1.10.1900.20">
    <property type="entry name" value="Ribosomal protein L20"/>
    <property type="match status" value="1"/>
</dbReference>
<dbReference type="GO" id="GO:0005840">
    <property type="term" value="C:ribosome"/>
    <property type="evidence" value="ECO:0007669"/>
    <property type="project" value="UniProtKB-KW"/>
</dbReference>
<reference evidence="11 13" key="2">
    <citation type="submission" date="2016-06" db="EMBL/GenBank/DDBJ databases">
        <authorList>
            <person name="Kjaerup R.B."/>
            <person name="Dalgaard T.S."/>
            <person name="Juul-Madsen H.R."/>
        </authorList>
    </citation>
    <scope>NUCLEOTIDE SEQUENCE [LARGE SCALE GENOMIC DNA]</scope>
    <source>
        <strain evidence="11 13">DSM 45626</strain>
    </source>
</reference>
<evidence type="ECO:0000256" key="7">
    <source>
        <dbReference type="ARBA" id="ARBA00035172"/>
    </source>
</evidence>
<dbReference type="Gene3D" id="6.10.160.10">
    <property type="match status" value="1"/>
</dbReference>
<name>A0A0D0WR87_9ACTN</name>
<dbReference type="GO" id="GO:0003735">
    <property type="term" value="F:structural constituent of ribosome"/>
    <property type="evidence" value="ECO:0007669"/>
    <property type="project" value="InterPro"/>
</dbReference>
<dbReference type="HAMAP" id="MF_00382">
    <property type="entry name" value="Ribosomal_bL20"/>
    <property type="match status" value="1"/>
</dbReference>
<keyword evidence="2 8" id="KW-0699">rRNA-binding</keyword>
<sequence>MARVKRAVNAQKKRRTLLETASGYRGQRSRLYRKAKEQVLHSMQYAYRDRRDRKGDFRQLWITRINAGARANGMTYNRLIQGLRLAGVEVDRKILADLAVNDAAAFAAIVEVARAAVAAEGTGGAAAQAA</sequence>
<dbReference type="InterPro" id="IPR005813">
    <property type="entry name" value="Ribosomal_bL20"/>
</dbReference>
<dbReference type="InterPro" id="IPR035566">
    <property type="entry name" value="Ribosomal_protein_bL20_C"/>
</dbReference>